<keyword evidence="3" id="KW-1003">Cell membrane</keyword>
<evidence type="ECO:0000313" key="12">
    <source>
        <dbReference type="Proteomes" id="UP001595711"/>
    </source>
</evidence>
<comment type="similarity">
    <text evidence="8 9">Belongs to the TRAP transporter small permease family.</text>
</comment>
<evidence type="ECO:0000256" key="9">
    <source>
        <dbReference type="RuleBase" id="RU369079"/>
    </source>
</evidence>
<feature type="transmembrane region" description="Helical" evidence="9">
    <location>
        <begin position="131"/>
        <end position="148"/>
    </location>
</feature>
<evidence type="ECO:0000256" key="7">
    <source>
        <dbReference type="ARBA" id="ARBA00023136"/>
    </source>
</evidence>
<reference evidence="12" key="1">
    <citation type="journal article" date="2019" name="Int. J. Syst. Evol. Microbiol.">
        <title>The Global Catalogue of Microorganisms (GCM) 10K type strain sequencing project: providing services to taxonomists for standard genome sequencing and annotation.</title>
        <authorList>
            <consortium name="The Broad Institute Genomics Platform"/>
            <consortium name="The Broad Institute Genome Sequencing Center for Infectious Disease"/>
            <person name="Wu L."/>
            <person name="Ma J."/>
        </authorList>
    </citation>
    <scope>NUCLEOTIDE SEQUENCE [LARGE SCALE GENOMIC DNA]</scope>
    <source>
        <strain evidence="12">KCTC 42182</strain>
    </source>
</reference>
<evidence type="ECO:0000256" key="8">
    <source>
        <dbReference type="ARBA" id="ARBA00038436"/>
    </source>
</evidence>
<gene>
    <name evidence="11" type="ORF">ACFOOQ_13495</name>
</gene>
<evidence type="ECO:0000256" key="4">
    <source>
        <dbReference type="ARBA" id="ARBA00022519"/>
    </source>
</evidence>
<feature type="transmembrane region" description="Helical" evidence="9">
    <location>
        <begin position="93"/>
        <end position="111"/>
    </location>
</feature>
<evidence type="ECO:0000256" key="5">
    <source>
        <dbReference type="ARBA" id="ARBA00022692"/>
    </source>
</evidence>
<keyword evidence="12" id="KW-1185">Reference proteome</keyword>
<dbReference type="PANTHER" id="PTHR35011">
    <property type="entry name" value="2,3-DIKETO-L-GULONATE TRAP TRANSPORTER SMALL PERMEASE PROTEIN YIAM"/>
    <property type="match status" value="1"/>
</dbReference>
<evidence type="ECO:0000256" key="6">
    <source>
        <dbReference type="ARBA" id="ARBA00022989"/>
    </source>
</evidence>
<keyword evidence="5 9" id="KW-0812">Transmembrane</keyword>
<evidence type="ECO:0000256" key="3">
    <source>
        <dbReference type="ARBA" id="ARBA00022475"/>
    </source>
</evidence>
<dbReference type="EMBL" id="JBHRYJ010000002">
    <property type="protein sequence ID" value="MFC3676566.1"/>
    <property type="molecule type" value="Genomic_DNA"/>
</dbReference>
<evidence type="ECO:0000256" key="2">
    <source>
        <dbReference type="ARBA" id="ARBA00022448"/>
    </source>
</evidence>
<keyword evidence="2 9" id="KW-0813">Transport</keyword>
<comment type="caution">
    <text evidence="11">The sequence shown here is derived from an EMBL/GenBank/DDBJ whole genome shotgun (WGS) entry which is preliminary data.</text>
</comment>
<feature type="transmembrane region" description="Helical" evidence="9">
    <location>
        <begin position="53"/>
        <end position="72"/>
    </location>
</feature>
<dbReference type="PANTHER" id="PTHR35011:SF11">
    <property type="entry name" value="TRAP TRANSPORTER SMALL PERMEASE PROTEIN"/>
    <property type="match status" value="1"/>
</dbReference>
<proteinExistence type="inferred from homology"/>
<protein>
    <recommendedName>
        <fullName evidence="9">TRAP transporter small permease protein</fullName>
    </recommendedName>
</protein>
<dbReference type="Proteomes" id="UP001595711">
    <property type="component" value="Unassembled WGS sequence"/>
</dbReference>
<evidence type="ECO:0000259" key="10">
    <source>
        <dbReference type="Pfam" id="PF04290"/>
    </source>
</evidence>
<dbReference type="Pfam" id="PF04290">
    <property type="entry name" value="DctQ"/>
    <property type="match status" value="1"/>
</dbReference>
<comment type="function">
    <text evidence="9">Part of the tripartite ATP-independent periplasmic (TRAP) transport system.</text>
</comment>
<comment type="subcellular location">
    <subcellularLocation>
        <location evidence="1 9">Cell inner membrane</location>
        <topology evidence="1 9">Multi-pass membrane protein</topology>
    </subcellularLocation>
</comment>
<dbReference type="RefSeq" id="WP_379727433.1">
    <property type="nucleotide sequence ID" value="NZ_JBHRYJ010000002.1"/>
</dbReference>
<keyword evidence="6 9" id="KW-1133">Transmembrane helix</keyword>
<feature type="transmembrane region" description="Helical" evidence="9">
    <location>
        <begin position="12"/>
        <end position="33"/>
    </location>
</feature>
<organism evidence="11 12">
    <name type="scientific">Ferrovibrio xuzhouensis</name>
    <dbReference type="NCBI Taxonomy" id="1576914"/>
    <lineage>
        <taxon>Bacteria</taxon>
        <taxon>Pseudomonadati</taxon>
        <taxon>Pseudomonadota</taxon>
        <taxon>Alphaproteobacteria</taxon>
        <taxon>Rhodospirillales</taxon>
        <taxon>Rhodospirillaceae</taxon>
        <taxon>Ferrovibrio</taxon>
    </lineage>
</organism>
<dbReference type="InterPro" id="IPR007387">
    <property type="entry name" value="TRAP_DctQ"/>
</dbReference>
<keyword evidence="4 9" id="KW-0997">Cell inner membrane</keyword>
<comment type="subunit">
    <text evidence="9">The complex comprises the extracytoplasmic solute receptor protein and the two transmembrane proteins.</text>
</comment>
<accession>A0ABV7VIF4</accession>
<dbReference type="InterPro" id="IPR055348">
    <property type="entry name" value="DctQ"/>
</dbReference>
<keyword evidence="7 9" id="KW-0472">Membrane</keyword>
<sequence>MFRSYTRLCRLLGNLFLSVSALFLLIMSLTVGWQVWGRYVLNETPISAEPLSLIFMLYLCLLGAAVGVREGYHMGMLVVLELLPPLGRRICETLSLILVGGFALGMIWYGGHLAIVTAHDNIPSVDLPQGVFYAALPLSGAAIVLFVIERLIAAALGYTVEKDAYRDHTA</sequence>
<feature type="domain" description="Tripartite ATP-independent periplasmic transporters DctQ component" evidence="10">
    <location>
        <begin position="27"/>
        <end position="154"/>
    </location>
</feature>
<evidence type="ECO:0000256" key="1">
    <source>
        <dbReference type="ARBA" id="ARBA00004429"/>
    </source>
</evidence>
<evidence type="ECO:0000313" key="11">
    <source>
        <dbReference type="EMBL" id="MFC3676566.1"/>
    </source>
</evidence>
<name>A0ABV7VIF4_9PROT</name>